<dbReference type="NCBIfam" id="TIGR04183">
    <property type="entry name" value="Por_Secre_tail"/>
    <property type="match status" value="1"/>
</dbReference>
<feature type="signal peptide" evidence="1">
    <location>
        <begin position="1"/>
        <end position="23"/>
    </location>
</feature>
<comment type="caution">
    <text evidence="3">The sequence shown here is derived from an EMBL/GenBank/DDBJ whole genome shotgun (WGS) entry which is preliminary data.</text>
</comment>
<organism evidence="3 4">
    <name type="scientific">Pinibacter soli</name>
    <dbReference type="NCBI Taxonomy" id="3044211"/>
    <lineage>
        <taxon>Bacteria</taxon>
        <taxon>Pseudomonadati</taxon>
        <taxon>Bacteroidota</taxon>
        <taxon>Chitinophagia</taxon>
        <taxon>Chitinophagales</taxon>
        <taxon>Chitinophagaceae</taxon>
        <taxon>Pinibacter</taxon>
    </lineage>
</organism>
<dbReference type="Pfam" id="PF18962">
    <property type="entry name" value="Por_Secre_tail"/>
    <property type="match status" value="1"/>
</dbReference>
<dbReference type="Pfam" id="PF08238">
    <property type="entry name" value="Sel1"/>
    <property type="match status" value="4"/>
</dbReference>
<dbReference type="Gene3D" id="1.25.40.10">
    <property type="entry name" value="Tetratricopeptide repeat domain"/>
    <property type="match status" value="1"/>
</dbReference>
<dbReference type="InterPro" id="IPR011990">
    <property type="entry name" value="TPR-like_helical_dom_sf"/>
</dbReference>
<dbReference type="InterPro" id="IPR006597">
    <property type="entry name" value="Sel1-like"/>
</dbReference>
<proteinExistence type="predicted"/>
<reference evidence="3 4" key="1">
    <citation type="submission" date="2023-05" db="EMBL/GenBank/DDBJ databases">
        <title>Genome sequence of Pinibacter sp. MAH-24.</title>
        <authorList>
            <person name="Huq M.A."/>
        </authorList>
    </citation>
    <scope>NUCLEOTIDE SEQUENCE [LARGE SCALE GENOMIC DNA]</scope>
    <source>
        <strain evidence="3 4">MAH-24</strain>
    </source>
</reference>
<name>A0ABT6RKX4_9BACT</name>
<evidence type="ECO:0000313" key="4">
    <source>
        <dbReference type="Proteomes" id="UP001226434"/>
    </source>
</evidence>
<keyword evidence="4" id="KW-1185">Reference proteome</keyword>
<evidence type="ECO:0000259" key="2">
    <source>
        <dbReference type="Pfam" id="PF18962"/>
    </source>
</evidence>
<feature type="chain" id="PRO_5045725643" evidence="1">
    <location>
        <begin position="24"/>
        <end position="445"/>
    </location>
</feature>
<dbReference type="InterPro" id="IPR052945">
    <property type="entry name" value="Mitotic_Regulator"/>
</dbReference>
<sequence length="445" mass="50185">MKRILLYVQVFCAVLLLNLQTQAQGSYYFNPNSGYGRLLQGDAFITGKGAIVNVDSAIRWYNAALELNYFNAYAHLANIYYKSGLVPQDFSKAVQYYKKGSDQNDPQCEFMLGYCYFKGLGLLQSYESAALFFRRLANKNIPNAQHFLGCMFRNGYGMPANSDSAKYWLNKAAAQNYKEAIHELVSEPLPENKEIANPELLGQINTLKKYHEQFDAAATNDISGKYAGYAIYQDFSGKHIQKIVALELNIKNVKGEYTGTWTEKSDAGIITADIKGTFKDNHFLFDSSSQYTRNDQYSYEHNERYRFDDGSLNIKYVQDSLFLAGDTRFYSLTRKEPGQPMYIALSKQIVQEKKPTILSPLQKLIVSPNPASAFVKASFTLDQAERTQLLLTDLNGRVLQTIPASLLPAGSYTYSFNVQSLPAGTYVIQVAVQSKIESKMFIKVN</sequence>
<dbReference type="PANTHER" id="PTHR43628:SF1">
    <property type="entry name" value="CHITIN SYNTHASE REGULATORY FACTOR 2-RELATED"/>
    <property type="match status" value="1"/>
</dbReference>
<evidence type="ECO:0000256" key="1">
    <source>
        <dbReference type="SAM" id="SignalP"/>
    </source>
</evidence>
<dbReference type="SMART" id="SM00671">
    <property type="entry name" value="SEL1"/>
    <property type="match status" value="4"/>
</dbReference>
<gene>
    <name evidence="3" type="ORF">QJ048_22260</name>
</gene>
<dbReference type="Proteomes" id="UP001226434">
    <property type="component" value="Unassembled WGS sequence"/>
</dbReference>
<accession>A0ABT6RKX4</accession>
<dbReference type="PANTHER" id="PTHR43628">
    <property type="entry name" value="ACTIVATOR OF C KINASE PROTEIN 1-RELATED"/>
    <property type="match status" value="1"/>
</dbReference>
<dbReference type="EMBL" id="JASBRG010000007">
    <property type="protein sequence ID" value="MDI3322529.1"/>
    <property type="molecule type" value="Genomic_DNA"/>
</dbReference>
<dbReference type="SUPFAM" id="SSF81901">
    <property type="entry name" value="HCP-like"/>
    <property type="match status" value="1"/>
</dbReference>
<dbReference type="RefSeq" id="WP_282336650.1">
    <property type="nucleotide sequence ID" value="NZ_JASBRG010000007.1"/>
</dbReference>
<protein>
    <submittedName>
        <fullName evidence="3">T9SS type A sorting domain-containing protein</fullName>
    </submittedName>
</protein>
<evidence type="ECO:0000313" key="3">
    <source>
        <dbReference type="EMBL" id="MDI3322529.1"/>
    </source>
</evidence>
<dbReference type="InterPro" id="IPR026444">
    <property type="entry name" value="Secre_tail"/>
</dbReference>
<feature type="domain" description="Secretion system C-terminal sorting" evidence="2">
    <location>
        <begin position="367"/>
        <end position="442"/>
    </location>
</feature>
<keyword evidence="1" id="KW-0732">Signal</keyword>